<dbReference type="SUPFAM" id="SSF48230">
    <property type="entry name" value="Chondroitin AC/alginate lyase"/>
    <property type="match status" value="1"/>
</dbReference>
<name>A0A0L0FH90_9EUKA</name>
<sequence>MFRNIGNDLPPRHEVGQTYRNVKFVLENEKQFDDLETRWLLNRLVNKTEEARVISLLKAHNQKWISSPFELDEYSKMEFRFQDFRDNPDIIRSNEFRKWKSKKQGELMDHIYHDKNRYIMHNNEARNLMIAEGKLVGAKWILPWDGNCFLTSSAWKNITTSVRSHSDSKYFWVPMERLLESNDVLFDPAFKPRLEDEPQLIFRYDAKEKFNGDMRYGRRSKVEMLWRLQVPGPWDSWGYHPWEEHFQTWKPSTDKPPGVGQIPVAGWVARLFSGRPKLETDLIGRGLDRVVAIRLLIDHCDADVAHNIYSFDEDSPLMWDMDVLEKEKIEARASDAEITVLINELVAICDTYLSAGDESEESELSFANRAAQVTALALTSFLTGEVRYAKHAAQLYVEWFSQTEAQQKVSDMKKFKLCAYLLDSLRMLKHSGTLSTEQYAGIRTWHASFLEMVLLNNKMAAKNKALIGKGMADENDFPAEYWSKGPQPVLYDAQVAAISAFTGDTIQFLHTVERAKMKMTARIRDQGDIRPPKLKDPKASDVLELEAWLELSRLASRAGVDLYGYQGYDAPSTKLPLILAAVNTALKAVNKDYIGYASHWHFTARTRYPINDLVCTNTLCPEIMSTYPEATPPVFPVWRFGLNT</sequence>
<dbReference type="AlphaFoldDB" id="A0A0L0FH90"/>
<accession>A0A0L0FH90</accession>
<dbReference type="InterPro" id="IPR008397">
    <property type="entry name" value="Alginate_lyase_dom"/>
</dbReference>
<evidence type="ECO:0000313" key="5">
    <source>
        <dbReference type="Proteomes" id="UP000054560"/>
    </source>
</evidence>
<evidence type="ECO:0000259" key="3">
    <source>
        <dbReference type="Pfam" id="PF05426"/>
    </source>
</evidence>
<reference evidence="4 5" key="1">
    <citation type="submission" date="2011-02" db="EMBL/GenBank/DDBJ databases">
        <title>The Genome Sequence of Sphaeroforma arctica JP610.</title>
        <authorList>
            <consortium name="The Broad Institute Genome Sequencing Platform"/>
            <person name="Russ C."/>
            <person name="Cuomo C."/>
            <person name="Young S.K."/>
            <person name="Zeng Q."/>
            <person name="Gargeya S."/>
            <person name="Alvarado L."/>
            <person name="Berlin A."/>
            <person name="Chapman S.B."/>
            <person name="Chen Z."/>
            <person name="Freedman E."/>
            <person name="Gellesch M."/>
            <person name="Goldberg J."/>
            <person name="Griggs A."/>
            <person name="Gujja S."/>
            <person name="Heilman E."/>
            <person name="Heiman D."/>
            <person name="Howarth C."/>
            <person name="Mehta T."/>
            <person name="Neiman D."/>
            <person name="Pearson M."/>
            <person name="Roberts A."/>
            <person name="Saif S."/>
            <person name="Shea T."/>
            <person name="Shenoy N."/>
            <person name="Sisk P."/>
            <person name="Stolte C."/>
            <person name="Sykes S."/>
            <person name="White J."/>
            <person name="Yandava C."/>
            <person name="Burger G."/>
            <person name="Gray M.W."/>
            <person name="Holland P.W.H."/>
            <person name="King N."/>
            <person name="Lang F.B.F."/>
            <person name="Roger A.J."/>
            <person name="Ruiz-Trillo I."/>
            <person name="Haas B."/>
            <person name="Nusbaum C."/>
            <person name="Birren B."/>
        </authorList>
    </citation>
    <scope>NUCLEOTIDE SEQUENCE [LARGE SCALE GENOMIC DNA]</scope>
    <source>
        <strain evidence="4 5">JP610</strain>
    </source>
</reference>
<proteinExistence type="predicted"/>
<gene>
    <name evidence="4" type="ORF">SARC_11386</name>
</gene>
<keyword evidence="5" id="KW-1185">Reference proteome</keyword>
<dbReference type="Gene3D" id="1.50.10.100">
    <property type="entry name" value="Chondroitin AC/alginate lyase"/>
    <property type="match status" value="1"/>
</dbReference>
<dbReference type="GeneID" id="25911890"/>
<dbReference type="Pfam" id="PF05426">
    <property type="entry name" value="Alginate_lyase"/>
    <property type="match status" value="1"/>
</dbReference>
<dbReference type="InterPro" id="IPR008929">
    <property type="entry name" value="Chondroitin_lyas"/>
</dbReference>
<evidence type="ECO:0000256" key="2">
    <source>
        <dbReference type="ARBA" id="ARBA00023239"/>
    </source>
</evidence>
<dbReference type="Proteomes" id="UP000054560">
    <property type="component" value="Unassembled WGS sequence"/>
</dbReference>
<organism evidence="4 5">
    <name type="scientific">Sphaeroforma arctica JP610</name>
    <dbReference type="NCBI Taxonomy" id="667725"/>
    <lineage>
        <taxon>Eukaryota</taxon>
        <taxon>Ichthyosporea</taxon>
        <taxon>Ichthyophonida</taxon>
        <taxon>Sphaeroforma</taxon>
    </lineage>
</organism>
<dbReference type="GO" id="GO:0016829">
    <property type="term" value="F:lyase activity"/>
    <property type="evidence" value="ECO:0007669"/>
    <property type="project" value="UniProtKB-KW"/>
</dbReference>
<dbReference type="OrthoDB" id="63533at2759"/>
<dbReference type="RefSeq" id="XP_014150007.1">
    <property type="nucleotide sequence ID" value="XM_014294532.1"/>
</dbReference>
<feature type="domain" description="Alginate lyase" evidence="3">
    <location>
        <begin position="366"/>
        <end position="457"/>
    </location>
</feature>
<protein>
    <recommendedName>
        <fullName evidence="3">Alginate lyase domain-containing protein</fullName>
    </recommendedName>
</protein>
<dbReference type="EMBL" id="KQ243257">
    <property type="protein sequence ID" value="KNC76105.1"/>
    <property type="molecule type" value="Genomic_DNA"/>
</dbReference>
<evidence type="ECO:0000256" key="1">
    <source>
        <dbReference type="ARBA" id="ARBA00022729"/>
    </source>
</evidence>
<evidence type="ECO:0000313" key="4">
    <source>
        <dbReference type="EMBL" id="KNC76105.1"/>
    </source>
</evidence>
<dbReference type="eggNOG" id="ENOG502RYM5">
    <property type="taxonomic scope" value="Eukaryota"/>
</dbReference>
<keyword evidence="2" id="KW-0456">Lyase</keyword>
<keyword evidence="1" id="KW-0732">Signal</keyword>